<evidence type="ECO:0000313" key="3">
    <source>
        <dbReference type="Proteomes" id="UP001529421"/>
    </source>
</evidence>
<keyword evidence="3" id="KW-1185">Reference proteome</keyword>
<organism evidence="2 3">
    <name type="scientific">Enorma phocaeensis</name>
    <dbReference type="NCBI Taxonomy" id="1871019"/>
    <lineage>
        <taxon>Bacteria</taxon>
        <taxon>Bacillati</taxon>
        <taxon>Actinomycetota</taxon>
        <taxon>Coriobacteriia</taxon>
        <taxon>Coriobacteriales</taxon>
        <taxon>Coriobacteriaceae</taxon>
        <taxon>Enorma</taxon>
    </lineage>
</organism>
<dbReference type="Proteomes" id="UP001529421">
    <property type="component" value="Unassembled WGS sequence"/>
</dbReference>
<keyword evidence="1 2" id="KW-0121">Carboxypeptidase</keyword>
<proteinExistence type="inferred from homology"/>
<dbReference type="CDD" id="cd06460">
    <property type="entry name" value="M32_Taq"/>
    <property type="match status" value="1"/>
</dbReference>
<evidence type="ECO:0000313" key="2">
    <source>
        <dbReference type="EMBL" id="MDM8274889.1"/>
    </source>
</evidence>
<dbReference type="SUPFAM" id="SSF55486">
    <property type="entry name" value="Metalloproteases ('zincins'), catalytic domain"/>
    <property type="match status" value="1"/>
</dbReference>
<sequence length="501" mass="56133">MSTDTITQFKRLQRDLWCREYLTSVLDYDGETSAPERGAAARAEAMGALSEEHHRLLTSQTARDLVAELSREAEAGALDDATATELKVFARDQREALAIPTDEVAAWTRLTSEANAVWHKAKLANDWESFEPYIDRIVEVLKRHASYLDDSRDPYDVWLDQYERGMDAARYDAFFAQVRATVVPLVHEISSMETPRPSFLSAHVPTPAQMAIARDLLALEGLDLAGTALDCVEHPFSDGFAPGDVRVTTHIYEDDAMNSVFSVLHEGGHAIYEQNVDPIYDYTCVAHGTSMGIHESQSRFFENYVGRGRAFMGPLLAVMRRHAPEAYADVSEDDLYRAANRAQAGLIRMDADELTYPLHIMLRYDIERMLFSGEATARDIPALWAKLTRDYLGLDVPDNARGCLQDTHWSGGSFGYFPSYALGSAYGAQFLDAMLEDGVDVAYALAAGELGPIATWLREKIWRWGRGKDAEQLMVEACGSPFDASHYCAYLERKFRELYSL</sequence>
<dbReference type="RefSeq" id="WP_289544995.1">
    <property type="nucleotide sequence ID" value="NZ_JAUDDZ010000005.1"/>
</dbReference>
<keyword evidence="1" id="KW-0479">Metal-binding</keyword>
<dbReference type="PROSITE" id="PS52034">
    <property type="entry name" value="PEPTIDASE_M32"/>
    <property type="match status" value="1"/>
</dbReference>
<dbReference type="InterPro" id="IPR001333">
    <property type="entry name" value="Peptidase_M32_Taq"/>
</dbReference>
<comment type="function">
    <text evidence="1">Broad specificity carboxypetidase that releases amino acids sequentially from the C-terminus, including neutral, aromatic, polar and basic residues.</text>
</comment>
<keyword evidence="1" id="KW-0645">Protease</keyword>
<evidence type="ECO:0000256" key="1">
    <source>
        <dbReference type="PIRNR" id="PIRNR006615"/>
    </source>
</evidence>
<reference evidence="3" key="1">
    <citation type="submission" date="2023-06" db="EMBL/GenBank/DDBJ databases">
        <title>Identification and characterization of horizontal gene transfer across gut microbiota members of farm animals based on homology search.</title>
        <authorList>
            <person name="Zeman M."/>
            <person name="Kubasova T."/>
            <person name="Jahodarova E."/>
            <person name="Nykrynova M."/>
            <person name="Rychlik I."/>
        </authorList>
    </citation>
    <scope>NUCLEOTIDE SEQUENCE [LARGE SCALE GENOMIC DNA]</scope>
    <source>
        <strain evidence="3">154_Feed</strain>
    </source>
</reference>
<keyword evidence="1 2" id="KW-0378">Hydrolase</keyword>
<dbReference type="PANTHER" id="PTHR34217:SF1">
    <property type="entry name" value="CARBOXYPEPTIDASE 1"/>
    <property type="match status" value="1"/>
</dbReference>
<dbReference type="EC" id="3.4.17.19" evidence="1"/>
<dbReference type="Pfam" id="PF02074">
    <property type="entry name" value="Peptidase_M32"/>
    <property type="match status" value="1"/>
</dbReference>
<comment type="catalytic activity">
    <reaction evidence="1">
        <text>Release of a C-terminal amino acid with broad specificity, except for -Pro.</text>
        <dbReference type="EC" id="3.4.17.19"/>
    </reaction>
</comment>
<dbReference type="PANTHER" id="PTHR34217">
    <property type="entry name" value="METAL-DEPENDENT CARBOXYPEPTIDASE"/>
    <property type="match status" value="1"/>
</dbReference>
<name>A0ABT7VAH2_9ACTN</name>
<keyword evidence="1" id="KW-0482">Metalloprotease</keyword>
<dbReference type="GO" id="GO:0004180">
    <property type="term" value="F:carboxypeptidase activity"/>
    <property type="evidence" value="ECO:0007669"/>
    <property type="project" value="UniProtKB-KW"/>
</dbReference>
<dbReference type="PIRSF" id="PIRSF006615">
    <property type="entry name" value="Zn_crbxpep_Taq"/>
    <property type="match status" value="1"/>
</dbReference>
<comment type="caution">
    <text evidence="2">The sequence shown here is derived from an EMBL/GenBank/DDBJ whole genome shotgun (WGS) entry which is preliminary data.</text>
</comment>
<reference evidence="2 3" key="2">
    <citation type="submission" date="2023-06" db="EMBL/GenBank/DDBJ databases">
        <authorList>
            <person name="Zeman M."/>
            <person name="Kubasova T."/>
            <person name="Jahodarova E."/>
            <person name="Nykrynova M."/>
            <person name="Rychlik I."/>
        </authorList>
    </citation>
    <scope>NUCLEOTIDE SEQUENCE [LARGE SCALE GENOMIC DNA]</scope>
    <source>
        <strain evidence="2 3">154_Feed</strain>
    </source>
</reference>
<dbReference type="EMBL" id="JAUDDZ010000005">
    <property type="protein sequence ID" value="MDM8274889.1"/>
    <property type="molecule type" value="Genomic_DNA"/>
</dbReference>
<protein>
    <recommendedName>
        <fullName evidence="1">Metal-dependent carboxypeptidase</fullName>
        <ecNumber evidence="1">3.4.17.19</ecNumber>
    </recommendedName>
</protein>
<accession>A0ABT7VAH2</accession>
<gene>
    <name evidence="2" type="ORF">QUW28_05165</name>
</gene>
<dbReference type="Gene3D" id="1.10.1370.30">
    <property type="match status" value="1"/>
</dbReference>
<comment type="similarity">
    <text evidence="1">Belongs to the peptidase M32 family.</text>
</comment>
<dbReference type="PRINTS" id="PR00998">
    <property type="entry name" value="CRBOXYPTASET"/>
</dbReference>